<keyword evidence="3" id="KW-1185">Reference proteome</keyword>
<keyword evidence="1" id="KW-0812">Transmembrane</keyword>
<evidence type="ECO:0000256" key="1">
    <source>
        <dbReference type="SAM" id="Phobius"/>
    </source>
</evidence>
<gene>
    <name evidence="2" type="ORF">HNP33_004151</name>
</gene>
<reference evidence="2 3" key="1">
    <citation type="submission" date="2020-08" db="EMBL/GenBank/DDBJ databases">
        <title>Functional genomics of gut bacteria from endangered species of beetles.</title>
        <authorList>
            <person name="Carlos-Shanley C."/>
        </authorList>
    </citation>
    <scope>NUCLEOTIDE SEQUENCE [LARGE SCALE GENOMIC DNA]</scope>
    <source>
        <strain evidence="2 3">S00124</strain>
    </source>
</reference>
<keyword evidence="1" id="KW-1133">Transmembrane helix</keyword>
<protein>
    <submittedName>
        <fullName evidence="2">Uncharacterized protein</fullName>
    </submittedName>
</protein>
<keyword evidence="1" id="KW-0472">Membrane</keyword>
<evidence type="ECO:0000313" key="3">
    <source>
        <dbReference type="Proteomes" id="UP000562492"/>
    </source>
</evidence>
<feature type="transmembrane region" description="Helical" evidence="1">
    <location>
        <begin position="80"/>
        <end position="102"/>
    </location>
</feature>
<accession>A0ABR6RLG1</accession>
<dbReference type="Proteomes" id="UP000562492">
    <property type="component" value="Unassembled WGS sequence"/>
</dbReference>
<organism evidence="2 3">
    <name type="scientific">Comamonas odontotermitis</name>
    <dbReference type="NCBI Taxonomy" id="379895"/>
    <lineage>
        <taxon>Bacteria</taxon>
        <taxon>Pseudomonadati</taxon>
        <taxon>Pseudomonadota</taxon>
        <taxon>Betaproteobacteria</taxon>
        <taxon>Burkholderiales</taxon>
        <taxon>Comamonadaceae</taxon>
        <taxon>Comamonas</taxon>
    </lineage>
</organism>
<name>A0ABR6RLG1_9BURK</name>
<sequence>MRNFPAKILLLSTLPLWAIMAVLMAAEAAGHRWNVHGDFIPMAFGALITGTLAVIAEGIAVPLAWRWLRLHPARRTPWRYGLLVFGSVNFLIIVGAVVYAVLF</sequence>
<evidence type="ECO:0000313" key="2">
    <source>
        <dbReference type="EMBL" id="MBB6580025.1"/>
    </source>
</evidence>
<dbReference type="EMBL" id="JACHKZ010000049">
    <property type="protein sequence ID" value="MBB6580025.1"/>
    <property type="molecule type" value="Genomic_DNA"/>
</dbReference>
<proteinExistence type="predicted"/>
<feature type="transmembrane region" description="Helical" evidence="1">
    <location>
        <begin position="44"/>
        <end position="68"/>
    </location>
</feature>
<comment type="caution">
    <text evidence="2">The sequence shown here is derived from an EMBL/GenBank/DDBJ whole genome shotgun (WGS) entry which is preliminary data.</text>
</comment>
<dbReference type="RefSeq" id="WP_184711677.1">
    <property type="nucleotide sequence ID" value="NZ_JACHKZ010000049.1"/>
</dbReference>